<name>A0A813DPT2_POLGL</name>
<dbReference type="AlphaFoldDB" id="A0A813DPT2"/>
<keyword evidence="3" id="KW-1185">Reference proteome</keyword>
<evidence type="ECO:0000313" key="3">
    <source>
        <dbReference type="Proteomes" id="UP000654075"/>
    </source>
</evidence>
<sequence length="101" mass="10920">SVEMPSGAWTRSEVADTTLLNNDNPRHGSFSATAISHQVAGPFLCIARFLHRQKTTTIKSKSLAVVVAVVVLVVVAAARRLSTSQEQGSCFILNFQLVKHT</sequence>
<dbReference type="EMBL" id="CAJNNV010002592">
    <property type="protein sequence ID" value="CAE8587454.1"/>
    <property type="molecule type" value="Genomic_DNA"/>
</dbReference>
<comment type="caution">
    <text evidence="2">The sequence shown here is derived from an EMBL/GenBank/DDBJ whole genome shotgun (WGS) entry which is preliminary data.</text>
</comment>
<keyword evidence="1" id="KW-0812">Transmembrane</keyword>
<reference evidence="2" key="1">
    <citation type="submission" date="2021-02" db="EMBL/GenBank/DDBJ databases">
        <authorList>
            <person name="Dougan E. K."/>
            <person name="Rhodes N."/>
            <person name="Thang M."/>
            <person name="Chan C."/>
        </authorList>
    </citation>
    <scope>NUCLEOTIDE SEQUENCE</scope>
</reference>
<evidence type="ECO:0000256" key="1">
    <source>
        <dbReference type="SAM" id="Phobius"/>
    </source>
</evidence>
<accession>A0A813DPT2</accession>
<gene>
    <name evidence="2" type="ORF">PGLA1383_LOCUS6292</name>
</gene>
<dbReference type="Proteomes" id="UP000654075">
    <property type="component" value="Unassembled WGS sequence"/>
</dbReference>
<feature type="non-terminal residue" evidence="2">
    <location>
        <position position="1"/>
    </location>
</feature>
<organism evidence="2 3">
    <name type="scientific">Polarella glacialis</name>
    <name type="common">Dinoflagellate</name>
    <dbReference type="NCBI Taxonomy" id="89957"/>
    <lineage>
        <taxon>Eukaryota</taxon>
        <taxon>Sar</taxon>
        <taxon>Alveolata</taxon>
        <taxon>Dinophyceae</taxon>
        <taxon>Suessiales</taxon>
        <taxon>Suessiaceae</taxon>
        <taxon>Polarella</taxon>
    </lineage>
</organism>
<proteinExistence type="predicted"/>
<feature type="transmembrane region" description="Helical" evidence="1">
    <location>
        <begin position="30"/>
        <end position="50"/>
    </location>
</feature>
<keyword evidence="1" id="KW-0472">Membrane</keyword>
<protein>
    <submittedName>
        <fullName evidence="2">Uncharacterized protein</fullName>
    </submittedName>
</protein>
<evidence type="ECO:0000313" key="2">
    <source>
        <dbReference type="EMBL" id="CAE8587454.1"/>
    </source>
</evidence>
<keyword evidence="1" id="KW-1133">Transmembrane helix</keyword>
<feature type="transmembrane region" description="Helical" evidence="1">
    <location>
        <begin position="62"/>
        <end position="81"/>
    </location>
</feature>